<proteinExistence type="predicted"/>
<organism evidence="7 8">
    <name type="scientific">Chryseobacterium sediminis</name>
    <dbReference type="NCBI Taxonomy" id="1679494"/>
    <lineage>
        <taxon>Bacteria</taxon>
        <taxon>Pseudomonadati</taxon>
        <taxon>Bacteroidota</taxon>
        <taxon>Flavobacteriia</taxon>
        <taxon>Flavobacteriales</taxon>
        <taxon>Weeksellaceae</taxon>
        <taxon>Chryseobacterium group</taxon>
        <taxon>Chryseobacterium</taxon>
    </lineage>
</organism>
<dbReference type="PANTHER" id="PTHR30250">
    <property type="entry name" value="PST FAMILY PREDICTED COLANIC ACID TRANSPORTER"/>
    <property type="match status" value="1"/>
</dbReference>
<feature type="transmembrane region" description="Helical" evidence="6">
    <location>
        <begin position="311"/>
        <end position="333"/>
    </location>
</feature>
<evidence type="ECO:0000256" key="2">
    <source>
        <dbReference type="ARBA" id="ARBA00022475"/>
    </source>
</evidence>
<feature type="transmembrane region" description="Helical" evidence="6">
    <location>
        <begin position="412"/>
        <end position="432"/>
    </location>
</feature>
<dbReference type="Pfam" id="PF01943">
    <property type="entry name" value="Polysacc_synt"/>
    <property type="match status" value="1"/>
</dbReference>
<dbReference type="EMBL" id="JACHKS010000001">
    <property type="protein sequence ID" value="MBB6331492.1"/>
    <property type="molecule type" value="Genomic_DNA"/>
</dbReference>
<feature type="transmembrane region" description="Helical" evidence="6">
    <location>
        <begin position="97"/>
        <end position="125"/>
    </location>
</feature>
<comment type="caution">
    <text evidence="7">The sequence shown here is derived from an EMBL/GenBank/DDBJ whole genome shotgun (WGS) entry which is preliminary data.</text>
</comment>
<comment type="subcellular location">
    <subcellularLocation>
        <location evidence="1">Cell membrane</location>
        <topology evidence="1">Multi-pass membrane protein</topology>
    </subcellularLocation>
</comment>
<keyword evidence="2" id="KW-1003">Cell membrane</keyword>
<keyword evidence="4 6" id="KW-1133">Transmembrane helix</keyword>
<keyword evidence="8" id="KW-1185">Reference proteome</keyword>
<name>A0ABR6Q0K2_9FLAO</name>
<keyword evidence="5 6" id="KW-0472">Membrane</keyword>
<evidence type="ECO:0000256" key="4">
    <source>
        <dbReference type="ARBA" id="ARBA00022989"/>
    </source>
</evidence>
<sequence>MINFFNNLKTFLLSNIPKQIGQGIFWATLASVVSQGIMLCSMFITARYLGLKQYGEFAMLKSTISTFTLFAGLGIGLTTTKFISQYKINDKLKAGKIMALAIIFTYLSAILIVALICLFAPYIAAEYLNAPHLAGEVRLSSLIIFLCALNGLYNGSLIGFEAYKSVAKVSIISAILFFPLQLILFKVYSNLYAALIGLAIFYLFNFLVGHFEVKKKIKEFGIKVDYFNCLDQLPILYKFTLPAFLSGIMITPVLWVCNMLIVHQVNGYKELAIFDAANQYRTAILFLPGVFSQIAIPMFSKNNKSSNFNKLLKMNVLAVSAVTITVALLVFFLSEFLMNFYGKGFIGGSNVLVILSISAILSSINSVFGQAIVGKGLMWSGFVMNFIWALALLSFAYYYNLSSEGAMGFAKAYLFSYAIHSVIQLLFFRYHLRQKS</sequence>
<feature type="transmembrane region" description="Helical" evidence="6">
    <location>
        <begin position="345"/>
        <end position="364"/>
    </location>
</feature>
<keyword evidence="3 6" id="KW-0812">Transmembrane</keyword>
<dbReference type="InterPro" id="IPR050833">
    <property type="entry name" value="Poly_Biosynth_Transport"/>
</dbReference>
<evidence type="ECO:0000313" key="7">
    <source>
        <dbReference type="EMBL" id="MBB6331492.1"/>
    </source>
</evidence>
<evidence type="ECO:0000256" key="5">
    <source>
        <dbReference type="ARBA" id="ARBA00023136"/>
    </source>
</evidence>
<evidence type="ECO:0000256" key="1">
    <source>
        <dbReference type="ARBA" id="ARBA00004651"/>
    </source>
</evidence>
<feature type="transmembrane region" description="Helical" evidence="6">
    <location>
        <begin position="191"/>
        <end position="208"/>
    </location>
</feature>
<dbReference type="RefSeq" id="WP_184556794.1">
    <property type="nucleotide sequence ID" value="NZ_JACHKS010000001.1"/>
</dbReference>
<protein>
    <submittedName>
        <fullName evidence="7">O-antigen/teichoic acid export membrane protein</fullName>
    </submittedName>
</protein>
<feature type="transmembrane region" description="Helical" evidence="6">
    <location>
        <begin position="24"/>
        <end position="46"/>
    </location>
</feature>
<evidence type="ECO:0000313" key="8">
    <source>
        <dbReference type="Proteomes" id="UP000587367"/>
    </source>
</evidence>
<gene>
    <name evidence="7" type="ORF">HNP24_002442</name>
</gene>
<dbReference type="PANTHER" id="PTHR30250:SF11">
    <property type="entry name" value="O-ANTIGEN TRANSPORTER-RELATED"/>
    <property type="match status" value="1"/>
</dbReference>
<accession>A0ABR6Q0K2</accession>
<feature type="transmembrane region" description="Helical" evidence="6">
    <location>
        <begin position="282"/>
        <end position="299"/>
    </location>
</feature>
<evidence type="ECO:0000256" key="6">
    <source>
        <dbReference type="SAM" id="Phobius"/>
    </source>
</evidence>
<feature type="transmembrane region" description="Helical" evidence="6">
    <location>
        <begin position="165"/>
        <end position="185"/>
    </location>
</feature>
<feature type="transmembrane region" description="Helical" evidence="6">
    <location>
        <begin position="58"/>
        <end position="77"/>
    </location>
</feature>
<dbReference type="Proteomes" id="UP000587367">
    <property type="component" value="Unassembled WGS sequence"/>
</dbReference>
<evidence type="ECO:0000256" key="3">
    <source>
        <dbReference type="ARBA" id="ARBA00022692"/>
    </source>
</evidence>
<feature type="transmembrane region" description="Helical" evidence="6">
    <location>
        <begin position="241"/>
        <end position="262"/>
    </location>
</feature>
<reference evidence="7 8" key="1">
    <citation type="submission" date="2020-08" db="EMBL/GenBank/DDBJ databases">
        <title>Functional genomics of gut bacteria from endangered species of beetles.</title>
        <authorList>
            <person name="Carlos-Shanley C."/>
        </authorList>
    </citation>
    <scope>NUCLEOTIDE SEQUENCE [LARGE SCALE GENOMIC DNA]</scope>
    <source>
        <strain evidence="7 8">S00068</strain>
    </source>
</reference>
<dbReference type="InterPro" id="IPR002797">
    <property type="entry name" value="Polysacc_synth"/>
</dbReference>
<feature type="transmembrane region" description="Helical" evidence="6">
    <location>
        <begin position="137"/>
        <end position="153"/>
    </location>
</feature>
<feature type="transmembrane region" description="Helical" evidence="6">
    <location>
        <begin position="376"/>
        <end position="400"/>
    </location>
</feature>